<dbReference type="InterPro" id="IPR028217">
    <property type="entry name" value="Rsa3_C"/>
</dbReference>
<dbReference type="PANTHER" id="PTHR28127:SF1">
    <property type="entry name" value="RIBOSOME ASSEMBLY PROTEIN 3"/>
    <property type="match status" value="1"/>
</dbReference>
<proteinExistence type="inferred from homology"/>
<evidence type="ECO:0000256" key="1">
    <source>
        <dbReference type="ARBA" id="ARBA00003035"/>
    </source>
</evidence>
<evidence type="ECO:0000256" key="7">
    <source>
        <dbReference type="ARBA" id="ARBA00023274"/>
    </source>
</evidence>
<gene>
    <name evidence="11" type="ORF">KL928_004356</name>
</gene>
<keyword evidence="7" id="KW-0687">Ribonucleoprotein</keyword>
<dbReference type="GO" id="GO:0030687">
    <property type="term" value="C:preribosome, large subunit precursor"/>
    <property type="evidence" value="ECO:0007669"/>
    <property type="project" value="TreeGrafter"/>
</dbReference>
<feature type="coiled-coil region" evidence="8">
    <location>
        <begin position="78"/>
        <end position="105"/>
    </location>
</feature>
<evidence type="ECO:0000256" key="8">
    <source>
        <dbReference type="SAM" id="Coils"/>
    </source>
</evidence>
<comment type="function">
    <text evidence="1">Required for efficient biogenesis of the 60S ribosomal subunit.</text>
</comment>
<accession>A0AAN6DCA8</accession>
<feature type="domain" description="Ribosome-assembly protein 3 C-terminal" evidence="10">
    <location>
        <begin position="99"/>
        <end position="144"/>
    </location>
</feature>
<comment type="caution">
    <text evidence="11">The sequence shown here is derived from an EMBL/GenBank/DDBJ whole genome shotgun (WGS) entry which is preliminary data.</text>
</comment>
<dbReference type="PANTHER" id="PTHR28127">
    <property type="entry name" value="RIBOSOME ASSEMBLY PROTEIN 3"/>
    <property type="match status" value="1"/>
</dbReference>
<evidence type="ECO:0000256" key="4">
    <source>
        <dbReference type="ARBA" id="ARBA00015339"/>
    </source>
</evidence>
<keyword evidence="8" id="KW-0175">Coiled coil</keyword>
<keyword evidence="6" id="KW-0539">Nucleus</keyword>
<evidence type="ECO:0000256" key="6">
    <source>
        <dbReference type="ARBA" id="ARBA00023242"/>
    </source>
</evidence>
<evidence type="ECO:0000256" key="9">
    <source>
        <dbReference type="SAM" id="MobiDB-lite"/>
    </source>
</evidence>
<evidence type="ECO:0000256" key="3">
    <source>
        <dbReference type="ARBA" id="ARBA00006256"/>
    </source>
</evidence>
<dbReference type="GeneID" id="66128407"/>
<evidence type="ECO:0000256" key="2">
    <source>
        <dbReference type="ARBA" id="ARBA00004604"/>
    </source>
</evidence>
<dbReference type="AlphaFoldDB" id="A0AAN6DCA8"/>
<evidence type="ECO:0000256" key="5">
    <source>
        <dbReference type="ARBA" id="ARBA00022517"/>
    </source>
</evidence>
<feature type="compositionally biased region" description="Basic residues" evidence="9">
    <location>
        <begin position="1"/>
        <end position="10"/>
    </location>
</feature>
<dbReference type="InterPro" id="IPR051898">
    <property type="entry name" value="Ribosome_Assembly_3"/>
</dbReference>
<dbReference type="RefSeq" id="XP_043058423.1">
    <property type="nucleotide sequence ID" value="XM_043205045.1"/>
</dbReference>
<reference evidence="11" key="1">
    <citation type="journal article" date="2021" name="G3 (Bethesda)">
        <title>Genomic diversity, chromosomal rearrangements, and interspecies hybridization in the ogataea polymorpha species complex.</title>
        <authorList>
            <person name="Hanson S.J."/>
            <person name="Cinneide E.O."/>
            <person name="Salzberg L.I."/>
            <person name="Wolfe K.H."/>
            <person name="McGowan J."/>
            <person name="Fitzpatrick D.A."/>
            <person name="Matlin K."/>
        </authorList>
    </citation>
    <scope>NUCLEOTIDE SEQUENCE</scope>
    <source>
        <strain evidence="11">61-244</strain>
    </source>
</reference>
<protein>
    <recommendedName>
        <fullName evidence="4">Ribosome assembly protein 3</fullName>
    </recommendedName>
</protein>
<keyword evidence="5" id="KW-0690">Ribosome biogenesis</keyword>
<evidence type="ECO:0000259" key="10">
    <source>
        <dbReference type="Pfam" id="PF14615"/>
    </source>
</evidence>
<dbReference type="Pfam" id="PF14615">
    <property type="entry name" value="Rsa3"/>
    <property type="match status" value="1"/>
</dbReference>
<dbReference type="GO" id="GO:0005730">
    <property type="term" value="C:nucleolus"/>
    <property type="evidence" value="ECO:0007669"/>
    <property type="project" value="UniProtKB-SubCell"/>
</dbReference>
<dbReference type="Proteomes" id="UP001196530">
    <property type="component" value="Unassembled WGS sequence"/>
</dbReference>
<sequence length="153" mass="17478">MPSRRARKKRRTEDFSSSSESENDSDSMSVASVHEEQPDVPEAYTIDGLDTQEVSDSTQLRLQQLNKDRLASLEHSLVSNVKLDLDAAQNQIKNAREQLQNEYLKKMLVTYSEDLDALRQKTDFKENSLKTLARLLKESGNIFDDETLKSLVE</sequence>
<organism evidence="11 12">
    <name type="scientific">Pichia angusta</name>
    <name type="common">Yeast</name>
    <name type="synonym">Hansenula polymorpha</name>
    <dbReference type="NCBI Taxonomy" id="870730"/>
    <lineage>
        <taxon>Eukaryota</taxon>
        <taxon>Fungi</taxon>
        <taxon>Dikarya</taxon>
        <taxon>Ascomycota</taxon>
        <taxon>Saccharomycotina</taxon>
        <taxon>Pichiomycetes</taxon>
        <taxon>Pichiales</taxon>
        <taxon>Pichiaceae</taxon>
        <taxon>Ogataea</taxon>
    </lineage>
</organism>
<dbReference type="EMBL" id="JAHLUX010000009">
    <property type="protein sequence ID" value="KAG7816892.1"/>
    <property type="molecule type" value="Genomic_DNA"/>
</dbReference>
<comment type="subcellular location">
    <subcellularLocation>
        <location evidence="2">Nucleus</location>
        <location evidence="2">Nucleolus</location>
    </subcellularLocation>
</comment>
<evidence type="ECO:0000313" key="11">
    <source>
        <dbReference type="EMBL" id="KAG7816892.1"/>
    </source>
</evidence>
<feature type="region of interest" description="Disordered" evidence="9">
    <location>
        <begin position="1"/>
        <end position="51"/>
    </location>
</feature>
<name>A0AAN6DCA8_PICAN</name>
<dbReference type="GO" id="GO:0000027">
    <property type="term" value="P:ribosomal large subunit assembly"/>
    <property type="evidence" value="ECO:0007669"/>
    <property type="project" value="TreeGrafter"/>
</dbReference>
<evidence type="ECO:0000313" key="12">
    <source>
        <dbReference type="Proteomes" id="UP001196530"/>
    </source>
</evidence>
<comment type="similarity">
    <text evidence="3">Belongs to the RSA3 family.</text>
</comment>